<dbReference type="EMBL" id="FNMZ01000012">
    <property type="protein sequence ID" value="SDX90385.1"/>
    <property type="molecule type" value="Genomic_DNA"/>
</dbReference>
<sequence length="314" mass="32845">MARAQGARAQLLLAFESTYGTAPASGFTRIPFVRSTLGSEQPLIDSDLLGYGRDPLAPIKDALTADGEVSIPLDAHALGFWLKGAFGAPTTTDNGDGTFDHVFASGGWDLPSLAIEAGLPDLPRFAMYSGCVVDQLSWTMQRSGQLTGAVTLVAQNEAKASTTQGGTPASIELARFGHFNGSIKREGSALANVTSAQVTYANNLDRVETIRSDGLIAGADPSVAALTGRIDARFADETLLDQALAGEACELEFAYALADGSSFTLTAHAVYLPRPRVSIEGPQGVQVSFDWQAALAASPARMATATLINEVASY</sequence>
<evidence type="ECO:0000313" key="1">
    <source>
        <dbReference type="EMBL" id="SDX90385.1"/>
    </source>
</evidence>
<dbReference type="InterPro" id="IPR044000">
    <property type="entry name" value="Phage_tube_2"/>
</dbReference>
<gene>
    <name evidence="1" type="ORF">SAMN05444336_112119</name>
</gene>
<dbReference type="STRING" id="356660.SAMN05444336_112119"/>
<keyword evidence="2" id="KW-1185">Reference proteome</keyword>
<name>A0A1H3FHR9_9RHOB</name>
<evidence type="ECO:0000313" key="2">
    <source>
        <dbReference type="Proteomes" id="UP000199118"/>
    </source>
</evidence>
<organism evidence="1 2">
    <name type="scientific">Albimonas donghaensis</name>
    <dbReference type="NCBI Taxonomy" id="356660"/>
    <lineage>
        <taxon>Bacteria</taxon>
        <taxon>Pseudomonadati</taxon>
        <taxon>Pseudomonadota</taxon>
        <taxon>Alphaproteobacteria</taxon>
        <taxon>Rhodobacterales</taxon>
        <taxon>Paracoccaceae</taxon>
        <taxon>Albimonas</taxon>
    </lineage>
</organism>
<proteinExistence type="predicted"/>
<dbReference type="AlphaFoldDB" id="A0A1H3FHR9"/>
<reference evidence="1 2" key="1">
    <citation type="submission" date="2016-10" db="EMBL/GenBank/DDBJ databases">
        <authorList>
            <person name="de Groot N.N."/>
        </authorList>
    </citation>
    <scope>NUCLEOTIDE SEQUENCE [LARGE SCALE GENOMIC DNA]</scope>
    <source>
        <strain evidence="1 2">DSM 17890</strain>
    </source>
</reference>
<dbReference type="Proteomes" id="UP000199118">
    <property type="component" value="Unassembled WGS sequence"/>
</dbReference>
<dbReference type="RefSeq" id="WP_092685307.1">
    <property type="nucleotide sequence ID" value="NZ_FNMZ01000012.1"/>
</dbReference>
<accession>A0A1H3FHR9</accession>
<protein>
    <submittedName>
        <fullName evidence="1">Uncharacterized protein</fullName>
    </submittedName>
</protein>
<dbReference type="Pfam" id="PF18906">
    <property type="entry name" value="Phage_tube_2"/>
    <property type="match status" value="1"/>
</dbReference>
<dbReference type="OrthoDB" id="1680496at2"/>